<sequence length="504" mass="57793">MVIAMEFSDIVKHYSSAVVKETIFEYCKSRWVALEGVAENSKVFIRYLGEKPLKLESPNSIIDLLTRYRHLKPRTVYATLNVYGKLSTVEDVNNALNIVSATPFWDIDVEGLENWRLAIEVAKTIIDFMETRYGVIKSLYVVWSGEGAHVRLHEKAIPPELYETYSPIDVAYAIVEHVLSNVKSKLAEVFQRFGNKVKVENIVDPKRVFTTPLAIHRKHDLVAVVIDPKHIDSFDISWASIKNFKTDDSWKYFSPGEAENLVKDAIKILSEKKHRFRTSVGVKQVTRIEGEIERFNVMAILQAARYYLLTGDLDKAKSFGLNRAIFYAYLKYYGRFKAYSRRGEAGSAHITDSETKEGVVRGSKASIPVEDGVEVSNDGFFIIGDKMQTPEDFDRNVVRKVEVIMPFDVVWEAALKYVARFPRHILVDPQKFYKHVYEPVRDGFIKKVVKELIQPPDNQYVKRESRKPVDVEPIIKNASLVKWARKPSSPVSQHEQSSHGENRE</sequence>
<name>A0ABD4Z6Z4_9CREN</name>
<comment type="caution">
    <text evidence="2">The sequence shown here is derived from an EMBL/GenBank/DDBJ whole genome shotgun (WGS) entry which is preliminary data.</text>
</comment>
<evidence type="ECO:0000313" key="3">
    <source>
        <dbReference type="Proteomes" id="UP001529235"/>
    </source>
</evidence>
<dbReference type="AlphaFoldDB" id="A0ABD4Z6Z4"/>
<protein>
    <submittedName>
        <fullName evidence="2">Uncharacterized protein</fullName>
    </submittedName>
</protein>
<dbReference type="Proteomes" id="UP001529235">
    <property type="component" value="Unassembled WGS sequence"/>
</dbReference>
<dbReference type="RefSeq" id="WP_285273687.1">
    <property type="nucleotide sequence ID" value="NZ_JASNVW010000002.1"/>
</dbReference>
<reference evidence="2 3" key="1">
    <citation type="submission" date="2023-05" db="EMBL/GenBank/DDBJ databases">
        <title>A new hyperthermophilic archaea 'Ignisphaera cupida' sp. nov. and description of the family 'Ignisphaeraceae' fam. nov.</title>
        <authorList>
            <person name="Podosokorskaya O.A."/>
            <person name="Elcheninov A.G."/>
            <person name="Klukina A."/>
            <person name="Merkel A.Y."/>
        </authorList>
    </citation>
    <scope>NUCLEOTIDE SEQUENCE [LARGE SCALE GENOMIC DNA]</scope>
    <source>
        <strain evidence="2 3">4213-co</strain>
    </source>
</reference>
<dbReference type="SUPFAM" id="SSF56747">
    <property type="entry name" value="Prim-pol domain"/>
    <property type="match status" value="1"/>
</dbReference>
<evidence type="ECO:0000313" key="2">
    <source>
        <dbReference type="EMBL" id="MDK6028712.1"/>
    </source>
</evidence>
<proteinExistence type="predicted"/>
<gene>
    <name evidence="2" type="ORF">QPL79_04995</name>
</gene>
<evidence type="ECO:0000256" key="1">
    <source>
        <dbReference type="SAM" id="MobiDB-lite"/>
    </source>
</evidence>
<dbReference type="EMBL" id="JASNVW010000002">
    <property type="protein sequence ID" value="MDK6028712.1"/>
    <property type="molecule type" value="Genomic_DNA"/>
</dbReference>
<dbReference type="Gene3D" id="3.90.920.10">
    <property type="entry name" value="DNA primase, PRIM domain"/>
    <property type="match status" value="1"/>
</dbReference>
<feature type="region of interest" description="Disordered" evidence="1">
    <location>
        <begin position="484"/>
        <end position="504"/>
    </location>
</feature>
<organism evidence="2 3">
    <name type="scientific">Ignisphaera cupida</name>
    <dbReference type="NCBI Taxonomy" id="3050454"/>
    <lineage>
        <taxon>Archaea</taxon>
        <taxon>Thermoproteota</taxon>
        <taxon>Thermoprotei</taxon>
        <taxon>Desulfurococcales</taxon>
        <taxon>Desulfurococcaceae</taxon>
        <taxon>Ignisphaera</taxon>
    </lineage>
</organism>
<accession>A0ABD4Z6Z4</accession>
<keyword evidence="3" id="KW-1185">Reference proteome</keyword>